<protein>
    <submittedName>
        <fullName evidence="1">Uncharacterized protein</fullName>
    </submittedName>
</protein>
<comment type="caution">
    <text evidence="1">The sequence shown here is derived from an EMBL/GenBank/DDBJ whole genome shotgun (WGS) entry which is preliminary data.</text>
</comment>
<reference evidence="1" key="2">
    <citation type="journal article" date="2022" name="New Phytol.">
        <title>Evolutionary transition to the ectomycorrhizal habit in the genomes of a hyperdiverse lineage of mushroom-forming fungi.</title>
        <authorList>
            <person name="Looney B."/>
            <person name="Miyauchi S."/>
            <person name="Morin E."/>
            <person name="Drula E."/>
            <person name="Courty P.E."/>
            <person name="Kohler A."/>
            <person name="Kuo A."/>
            <person name="LaButti K."/>
            <person name="Pangilinan J."/>
            <person name="Lipzen A."/>
            <person name="Riley R."/>
            <person name="Andreopoulos W."/>
            <person name="He G."/>
            <person name="Johnson J."/>
            <person name="Nolan M."/>
            <person name="Tritt A."/>
            <person name="Barry K.W."/>
            <person name="Grigoriev I.V."/>
            <person name="Nagy L.G."/>
            <person name="Hibbett D."/>
            <person name="Henrissat B."/>
            <person name="Matheny P.B."/>
            <person name="Labbe J."/>
            <person name="Martin F.M."/>
        </authorList>
    </citation>
    <scope>NUCLEOTIDE SEQUENCE</scope>
    <source>
        <strain evidence="1">FP105234-sp</strain>
    </source>
</reference>
<evidence type="ECO:0000313" key="2">
    <source>
        <dbReference type="Proteomes" id="UP000814033"/>
    </source>
</evidence>
<proteinExistence type="predicted"/>
<keyword evidence="2" id="KW-1185">Reference proteome</keyword>
<organism evidence="1 2">
    <name type="scientific">Auriscalpium vulgare</name>
    <dbReference type="NCBI Taxonomy" id="40419"/>
    <lineage>
        <taxon>Eukaryota</taxon>
        <taxon>Fungi</taxon>
        <taxon>Dikarya</taxon>
        <taxon>Basidiomycota</taxon>
        <taxon>Agaricomycotina</taxon>
        <taxon>Agaricomycetes</taxon>
        <taxon>Russulales</taxon>
        <taxon>Auriscalpiaceae</taxon>
        <taxon>Auriscalpium</taxon>
    </lineage>
</organism>
<dbReference type="Proteomes" id="UP000814033">
    <property type="component" value="Unassembled WGS sequence"/>
</dbReference>
<sequence length="295" mass="32998">MAAFDMSLRYLHAYGDSTFAFQLPRVRSFSSSRTLTAHAKANRSQHKGEHGESVNADVFAKAPASTTRGRGRPRKCPGILEALEDSPLVDSPPFTPPPSVQIKASQWTWMGSPRSLPLCETKGLRIPIRVIHYVVLHWRPPRRSGGPFKFRKEHAGEVDDPGGSPVVGTVRQAAGVWRAMSEAEKQPYREISAKGIQRYLKAMAKWRLEVPSAVLRRLNSYRASKGLKPLTRRRPSGRPKNPFFRYLGEVMRAHPSGAQPAQATWSSWVCKSAGGQWKAMRVEDKARDKANRATY</sequence>
<name>A0ACB8S568_9AGAM</name>
<gene>
    <name evidence="1" type="ORF">FA95DRAFT_241793</name>
</gene>
<reference evidence="1" key="1">
    <citation type="submission" date="2021-02" db="EMBL/GenBank/DDBJ databases">
        <authorList>
            <consortium name="DOE Joint Genome Institute"/>
            <person name="Ahrendt S."/>
            <person name="Looney B.P."/>
            <person name="Miyauchi S."/>
            <person name="Morin E."/>
            <person name="Drula E."/>
            <person name="Courty P.E."/>
            <person name="Chicoki N."/>
            <person name="Fauchery L."/>
            <person name="Kohler A."/>
            <person name="Kuo A."/>
            <person name="Labutti K."/>
            <person name="Pangilinan J."/>
            <person name="Lipzen A."/>
            <person name="Riley R."/>
            <person name="Andreopoulos W."/>
            <person name="He G."/>
            <person name="Johnson J."/>
            <person name="Barry K.W."/>
            <person name="Grigoriev I.V."/>
            <person name="Nagy L."/>
            <person name="Hibbett D."/>
            <person name="Henrissat B."/>
            <person name="Matheny P.B."/>
            <person name="Labbe J."/>
            <person name="Martin F."/>
        </authorList>
    </citation>
    <scope>NUCLEOTIDE SEQUENCE</scope>
    <source>
        <strain evidence="1">FP105234-sp</strain>
    </source>
</reference>
<accession>A0ACB8S568</accession>
<dbReference type="EMBL" id="MU275851">
    <property type="protein sequence ID" value="KAI0051598.1"/>
    <property type="molecule type" value="Genomic_DNA"/>
</dbReference>
<evidence type="ECO:0000313" key="1">
    <source>
        <dbReference type="EMBL" id="KAI0051598.1"/>
    </source>
</evidence>